<dbReference type="InterPro" id="IPR000700">
    <property type="entry name" value="PAS-assoc_C"/>
</dbReference>
<dbReference type="Proteomes" id="UP001377972">
    <property type="component" value="Unassembled WGS sequence"/>
</dbReference>
<dbReference type="Pfam" id="PF00990">
    <property type="entry name" value="GGDEF"/>
    <property type="match status" value="1"/>
</dbReference>
<name>A0ABU8SQC0_9GAMM</name>
<dbReference type="SUPFAM" id="SSF52172">
    <property type="entry name" value="CheY-like"/>
    <property type="match status" value="1"/>
</dbReference>
<dbReference type="InterPro" id="IPR052155">
    <property type="entry name" value="Biofilm_reg_signaling"/>
</dbReference>
<dbReference type="Pfam" id="PF00989">
    <property type="entry name" value="PAS"/>
    <property type="match status" value="1"/>
</dbReference>
<dbReference type="Gene3D" id="3.40.50.2300">
    <property type="match status" value="1"/>
</dbReference>
<dbReference type="PROSITE" id="PS50113">
    <property type="entry name" value="PAC"/>
    <property type="match status" value="1"/>
</dbReference>
<keyword evidence="8" id="KW-1185">Reference proteome</keyword>
<evidence type="ECO:0000259" key="4">
    <source>
        <dbReference type="PROSITE" id="PS50113"/>
    </source>
</evidence>
<dbReference type="RefSeq" id="WP_339980259.1">
    <property type="nucleotide sequence ID" value="NZ_JAQPZS010000003.1"/>
</dbReference>
<evidence type="ECO:0000259" key="2">
    <source>
        <dbReference type="PROSITE" id="PS50110"/>
    </source>
</evidence>
<dbReference type="InterPro" id="IPR001633">
    <property type="entry name" value="EAL_dom"/>
</dbReference>
<dbReference type="SMART" id="SM00448">
    <property type="entry name" value="REC"/>
    <property type="match status" value="1"/>
</dbReference>
<evidence type="ECO:0000256" key="1">
    <source>
        <dbReference type="PROSITE-ProRule" id="PRU00169"/>
    </source>
</evidence>
<feature type="domain" description="PAS" evidence="3">
    <location>
        <begin position="261"/>
        <end position="334"/>
    </location>
</feature>
<dbReference type="PROSITE" id="PS50112">
    <property type="entry name" value="PAS"/>
    <property type="match status" value="1"/>
</dbReference>
<dbReference type="Gene3D" id="3.20.20.450">
    <property type="entry name" value="EAL domain"/>
    <property type="match status" value="1"/>
</dbReference>
<dbReference type="Pfam" id="PF00563">
    <property type="entry name" value="EAL"/>
    <property type="match status" value="1"/>
</dbReference>
<dbReference type="InterPro" id="IPR001789">
    <property type="entry name" value="Sig_transdc_resp-reg_receiver"/>
</dbReference>
<evidence type="ECO:0000259" key="6">
    <source>
        <dbReference type="PROSITE" id="PS50887"/>
    </source>
</evidence>
<dbReference type="InterPro" id="IPR013767">
    <property type="entry name" value="PAS_fold"/>
</dbReference>
<comment type="caution">
    <text evidence="7">The sequence shown here is derived from an EMBL/GenBank/DDBJ whole genome shotgun (WGS) entry which is preliminary data.</text>
</comment>
<dbReference type="SMART" id="SM00267">
    <property type="entry name" value="GGDEF"/>
    <property type="match status" value="1"/>
</dbReference>
<dbReference type="InterPro" id="IPR029787">
    <property type="entry name" value="Nucleotide_cyclase"/>
</dbReference>
<feature type="domain" description="Response regulatory" evidence="2">
    <location>
        <begin position="12"/>
        <end position="127"/>
    </location>
</feature>
<evidence type="ECO:0000313" key="8">
    <source>
        <dbReference type="Proteomes" id="UP001377972"/>
    </source>
</evidence>
<accession>A0ABU8SQC0</accession>
<dbReference type="NCBIfam" id="TIGR00229">
    <property type="entry name" value="sensory_box"/>
    <property type="match status" value="1"/>
</dbReference>
<evidence type="ECO:0000259" key="3">
    <source>
        <dbReference type="PROSITE" id="PS50112"/>
    </source>
</evidence>
<dbReference type="EMBL" id="JAQPZS010000003">
    <property type="protein sequence ID" value="MEJ6495234.1"/>
    <property type="molecule type" value="Genomic_DNA"/>
</dbReference>
<dbReference type="InterPro" id="IPR035919">
    <property type="entry name" value="EAL_sf"/>
</dbReference>
<dbReference type="PROSITE" id="PS50887">
    <property type="entry name" value="GGDEF"/>
    <property type="match status" value="1"/>
</dbReference>
<dbReference type="SUPFAM" id="SSF141868">
    <property type="entry name" value="EAL domain-like"/>
    <property type="match status" value="1"/>
</dbReference>
<dbReference type="Gene3D" id="3.30.450.20">
    <property type="entry name" value="PAS domain"/>
    <property type="match status" value="2"/>
</dbReference>
<dbReference type="SMART" id="SM00052">
    <property type="entry name" value="EAL"/>
    <property type="match status" value="1"/>
</dbReference>
<dbReference type="InterPro" id="IPR011006">
    <property type="entry name" value="CheY-like_superfamily"/>
</dbReference>
<dbReference type="PROSITE" id="PS50110">
    <property type="entry name" value="RESPONSE_REGULATORY"/>
    <property type="match status" value="1"/>
</dbReference>
<evidence type="ECO:0000259" key="5">
    <source>
        <dbReference type="PROSITE" id="PS50883"/>
    </source>
</evidence>
<feature type="domain" description="EAL" evidence="5">
    <location>
        <begin position="565"/>
        <end position="815"/>
    </location>
</feature>
<sequence>MLFSHLNNRQSKILVVDDEPTSLLVMTEALGDLGEVIGCASGVEALGVAFSFRPDIILLDIEMPNMNGFEVCKAIKQNPLTALSIVIFVTSHNEQIFEYQSFENGGVDLIHKPVDLNLCRLRIVNHLKMKQQEAQISTAKDDVAALIAQVPVFISYWSVQELNLFNNDMTCQWFAVSGNEMIGHRAKDILPDDLYLALHNCLEEQKPQEVLNVPFVDPSDNIEHVRAQINLQFHEGQAVGVILTLTDITSIKRTKKLLAAESERLRVMLNSIGDAVIATDNEAHITFMNPIAEKLTGYSAQQAQAKHIDDVMKLTDAYSGQNLVNPILLALRENRIVAMSLNSQLTALDNRVYRVEDSAAPIRDDDGRVSGGIIVFHDVSESVAMAVKMSHLANHDLLTDLPNRVLLYDRVSHACKVAKSKEQQVALILIDIDHFKYLNDTLGHQQGDLIIKLVAKRLESLIDLNYTLARIGGDEFAILIPEIKLTSIIDVIATDIINTMSEPFKIDEQPYILSVSVGISIYPRESVTAEDMMTHADAAMYKAKEQGRNRFCYYSDDLEHQFKQRQSVEKLIRTSIENDKIEVYYQPKVALGSQKIVGVEALVRLRDTNNQIILPVEFIPLAEETGLINALGESVLKQSCYAAKEWLDKGFRIKVAVNISAKQFTDKNFCNFVAQTLQMSGLPSELLELEVTESALMEDFEVTKSMLNDLAVLGLTIAIDDFGTGYSSLSYLKLFPVDVLKVDQSFVRDMMVDSQSMDIVKTITSLAHSLSLLIVAEGVEEKQHLNKLIDLGCELGQGYYFYKPMPKEEFDKLLV</sequence>
<dbReference type="InterPro" id="IPR035965">
    <property type="entry name" value="PAS-like_dom_sf"/>
</dbReference>
<dbReference type="Pfam" id="PF13426">
    <property type="entry name" value="PAS_9"/>
    <property type="match status" value="1"/>
</dbReference>
<dbReference type="Pfam" id="PF00072">
    <property type="entry name" value="Response_reg"/>
    <property type="match status" value="1"/>
</dbReference>
<feature type="modified residue" description="4-aspartylphosphate" evidence="1">
    <location>
        <position position="60"/>
    </location>
</feature>
<dbReference type="PANTHER" id="PTHR44757">
    <property type="entry name" value="DIGUANYLATE CYCLASE DGCP"/>
    <property type="match status" value="1"/>
</dbReference>
<organism evidence="7 8">
    <name type="scientific">Pseudoalteromonas lipolytica</name>
    <dbReference type="NCBI Taxonomy" id="570156"/>
    <lineage>
        <taxon>Bacteria</taxon>
        <taxon>Pseudomonadati</taxon>
        <taxon>Pseudomonadota</taxon>
        <taxon>Gammaproteobacteria</taxon>
        <taxon>Alteromonadales</taxon>
        <taxon>Pseudoalteromonadaceae</taxon>
        <taxon>Pseudoalteromonas</taxon>
    </lineage>
</organism>
<evidence type="ECO:0000313" key="7">
    <source>
        <dbReference type="EMBL" id="MEJ6495234.1"/>
    </source>
</evidence>
<dbReference type="SUPFAM" id="SSF55073">
    <property type="entry name" value="Nucleotide cyclase"/>
    <property type="match status" value="1"/>
</dbReference>
<gene>
    <name evidence="7" type="ORF">PQI24_04285</name>
</gene>
<proteinExistence type="predicted"/>
<dbReference type="CDD" id="cd01948">
    <property type="entry name" value="EAL"/>
    <property type="match status" value="1"/>
</dbReference>
<protein>
    <submittedName>
        <fullName evidence="7">EAL domain-containing protein</fullName>
    </submittedName>
</protein>
<keyword evidence="1" id="KW-0597">Phosphoprotein</keyword>
<dbReference type="InterPro" id="IPR000160">
    <property type="entry name" value="GGDEF_dom"/>
</dbReference>
<dbReference type="CDD" id="cd00130">
    <property type="entry name" value="PAS"/>
    <property type="match status" value="1"/>
</dbReference>
<dbReference type="PANTHER" id="PTHR44757:SF4">
    <property type="entry name" value="DIGUANYLATE CYCLASE DGCE-RELATED"/>
    <property type="match status" value="1"/>
</dbReference>
<dbReference type="CDD" id="cd01949">
    <property type="entry name" value="GGDEF"/>
    <property type="match status" value="1"/>
</dbReference>
<dbReference type="Gene3D" id="3.30.70.270">
    <property type="match status" value="1"/>
</dbReference>
<dbReference type="PROSITE" id="PS50883">
    <property type="entry name" value="EAL"/>
    <property type="match status" value="1"/>
</dbReference>
<dbReference type="SUPFAM" id="SSF55785">
    <property type="entry name" value="PYP-like sensor domain (PAS domain)"/>
    <property type="match status" value="2"/>
</dbReference>
<dbReference type="InterPro" id="IPR000014">
    <property type="entry name" value="PAS"/>
</dbReference>
<reference evidence="7 8" key="1">
    <citation type="submission" date="2023-01" db="EMBL/GenBank/DDBJ databases">
        <title>Trichodesmium-associated heterotrophic epibiont bacteria.</title>
        <authorList>
            <person name="Cleveland C.S."/>
            <person name="Webb E.A."/>
        </authorList>
    </citation>
    <scope>NUCLEOTIDE SEQUENCE [LARGE SCALE GENOMIC DNA]</scope>
    <source>
        <strain evidence="7 8">USCH2</strain>
    </source>
</reference>
<dbReference type="NCBIfam" id="TIGR00254">
    <property type="entry name" value="GGDEF"/>
    <property type="match status" value="1"/>
</dbReference>
<dbReference type="SMART" id="SM00091">
    <property type="entry name" value="PAS"/>
    <property type="match status" value="2"/>
</dbReference>
<feature type="domain" description="GGDEF" evidence="6">
    <location>
        <begin position="423"/>
        <end position="556"/>
    </location>
</feature>
<dbReference type="InterPro" id="IPR043128">
    <property type="entry name" value="Rev_trsase/Diguanyl_cyclase"/>
</dbReference>
<feature type="domain" description="PAC" evidence="4">
    <location>
        <begin position="339"/>
        <end position="391"/>
    </location>
</feature>